<keyword evidence="1" id="KW-0436">Ligase</keyword>
<dbReference type="GO" id="GO:0016874">
    <property type="term" value="F:ligase activity"/>
    <property type="evidence" value="ECO:0007669"/>
    <property type="project" value="UniProtKB-KW"/>
</dbReference>
<proteinExistence type="predicted"/>
<gene>
    <name evidence="1" type="ORF">Asppvi_009849</name>
</gene>
<dbReference type="EMBL" id="BHVY01000007">
    <property type="protein sequence ID" value="GIJ90884.1"/>
    <property type="molecule type" value="Genomic_DNA"/>
</dbReference>
<dbReference type="OrthoDB" id="190201at2759"/>
<organism evidence="1 2">
    <name type="scientific">Aspergillus pseudoviridinutans</name>
    <dbReference type="NCBI Taxonomy" id="1517512"/>
    <lineage>
        <taxon>Eukaryota</taxon>
        <taxon>Fungi</taxon>
        <taxon>Dikarya</taxon>
        <taxon>Ascomycota</taxon>
        <taxon>Pezizomycotina</taxon>
        <taxon>Eurotiomycetes</taxon>
        <taxon>Eurotiomycetidae</taxon>
        <taxon>Eurotiales</taxon>
        <taxon>Aspergillaceae</taxon>
        <taxon>Aspergillus</taxon>
        <taxon>Aspergillus subgen. Fumigati</taxon>
    </lineage>
</organism>
<dbReference type="RefSeq" id="XP_043161630.1">
    <property type="nucleotide sequence ID" value="XM_043305695.1"/>
</dbReference>
<sequence>MKHSLKGGNACGHMITVGHEQHTATTVIHPSCKFLVHFIEWTSRSPSLGNGLYAAGLPARVCAGAVRGISASMAELSDSGRLKEMFLVLLCPKMFMIGEQNLGLSYLEQLKEEGVELAWRIAAFLGESP</sequence>
<dbReference type="GeneID" id="67008459"/>
<reference evidence="1 2" key="1">
    <citation type="submission" date="2018-10" db="EMBL/GenBank/DDBJ databases">
        <title>Pan-genome distribution and transcriptional activeness of fungal secondary metabolism genes in Aspergillus section Fumigati.</title>
        <authorList>
            <person name="Takahashi H."/>
            <person name="Umemura M."/>
            <person name="Ninomiya A."/>
            <person name="Kusuya Y."/>
            <person name="Urayama S."/>
            <person name="Shimizu M."/>
            <person name="Watanabe A."/>
            <person name="Kamei K."/>
            <person name="Yaguchi T."/>
            <person name="Hagiwara D."/>
        </authorList>
    </citation>
    <scope>NUCLEOTIDE SEQUENCE [LARGE SCALE GENOMIC DNA]</scope>
    <source>
        <strain evidence="1 2">IFM 55266</strain>
    </source>
</reference>
<name>A0A9P3BNB6_9EURO</name>
<evidence type="ECO:0000313" key="1">
    <source>
        <dbReference type="EMBL" id="GIJ90884.1"/>
    </source>
</evidence>
<accession>A0A9P3BNB6</accession>
<dbReference type="AlphaFoldDB" id="A0A9P3BNB6"/>
<keyword evidence="2" id="KW-1185">Reference proteome</keyword>
<dbReference type="Proteomes" id="UP001043456">
    <property type="component" value="Unassembled WGS sequence"/>
</dbReference>
<comment type="caution">
    <text evidence="1">The sequence shown here is derived from an EMBL/GenBank/DDBJ whole genome shotgun (WGS) entry which is preliminary data.</text>
</comment>
<evidence type="ECO:0000313" key="2">
    <source>
        <dbReference type="Proteomes" id="UP001043456"/>
    </source>
</evidence>
<protein>
    <submittedName>
        <fullName evidence="1">Lipoyl ligase</fullName>
    </submittedName>
</protein>